<dbReference type="CDD" id="cd06262">
    <property type="entry name" value="metallo-hydrolase-like_MBL-fold"/>
    <property type="match status" value="1"/>
</dbReference>
<evidence type="ECO:0000313" key="6">
    <source>
        <dbReference type="EMBL" id="GEN31103.1"/>
    </source>
</evidence>
<name>A0A511V065_9BACI</name>
<evidence type="ECO:0000313" key="7">
    <source>
        <dbReference type="Proteomes" id="UP000321491"/>
    </source>
</evidence>
<dbReference type="InterPro" id="IPR036866">
    <property type="entry name" value="RibonucZ/Hydroxyglut_hydro"/>
</dbReference>
<comment type="caution">
    <text evidence="6">The sequence shown here is derived from an EMBL/GenBank/DDBJ whole genome shotgun (WGS) entry which is preliminary data.</text>
</comment>
<dbReference type="InterPro" id="IPR001279">
    <property type="entry name" value="Metallo-B-lactamas"/>
</dbReference>
<gene>
    <name evidence="6" type="ORF">CQU01_13410</name>
</gene>
<dbReference type="Gene3D" id="3.60.15.10">
    <property type="entry name" value="Ribonuclease Z/Hydroxyacylglutathione hydrolase-like"/>
    <property type="match status" value="1"/>
</dbReference>
<keyword evidence="7" id="KW-1185">Reference proteome</keyword>
<dbReference type="GO" id="GO:0016787">
    <property type="term" value="F:hydrolase activity"/>
    <property type="evidence" value="ECO:0007669"/>
    <property type="project" value="UniProtKB-KW"/>
</dbReference>
<protein>
    <recommendedName>
        <fullName evidence="5">Metallo-beta-lactamase domain-containing protein</fullName>
    </recommendedName>
</protein>
<evidence type="ECO:0000259" key="5">
    <source>
        <dbReference type="SMART" id="SM00849"/>
    </source>
</evidence>
<comment type="cofactor">
    <cofactor evidence="1">
        <name>Zn(2+)</name>
        <dbReference type="ChEBI" id="CHEBI:29105"/>
    </cofactor>
</comment>
<dbReference type="InterPro" id="IPR051453">
    <property type="entry name" value="MBL_Glyoxalase_II"/>
</dbReference>
<keyword evidence="3" id="KW-0378">Hydrolase</keyword>
<dbReference type="OrthoDB" id="9802248at2"/>
<dbReference type="PANTHER" id="PTHR46233">
    <property type="entry name" value="HYDROXYACYLGLUTATHIONE HYDROLASE GLOC"/>
    <property type="match status" value="1"/>
</dbReference>
<reference evidence="6 7" key="1">
    <citation type="submission" date="2019-07" db="EMBL/GenBank/DDBJ databases">
        <title>Whole genome shotgun sequence of Cerasibacillus quisquiliarum NBRC 102429.</title>
        <authorList>
            <person name="Hosoyama A."/>
            <person name="Uohara A."/>
            <person name="Ohji S."/>
            <person name="Ichikawa N."/>
        </authorList>
    </citation>
    <scope>NUCLEOTIDE SEQUENCE [LARGE SCALE GENOMIC DNA]</scope>
    <source>
        <strain evidence="6 7">NBRC 102429</strain>
    </source>
</reference>
<dbReference type="AlphaFoldDB" id="A0A511V065"/>
<sequence length="208" mass="23162">MNIKRMSLGPLGTNCYIVYKGNDALIIDPGGDEREVITFLDEHQLKPLAILLTHAHFDHIGAVDALRHFYHIDVYLGQDEEDWLENPLLNRSTLMGKEISTESPEHLLTPDKLNIGDFSIDVLHTPGHSPGSSSFVFKDAHFVVSGDVLFRHGVGRTDLPGGSFPQLKDSILNQLYHLPDDYIVYPGHGPETTIAEEKQNNPFVPGTK</sequence>
<keyword evidence="4" id="KW-0862">Zinc</keyword>
<evidence type="ECO:0000256" key="1">
    <source>
        <dbReference type="ARBA" id="ARBA00001947"/>
    </source>
</evidence>
<dbReference type="EMBL" id="BJXW01000012">
    <property type="protein sequence ID" value="GEN31103.1"/>
    <property type="molecule type" value="Genomic_DNA"/>
</dbReference>
<proteinExistence type="predicted"/>
<dbReference type="SUPFAM" id="SSF56281">
    <property type="entry name" value="Metallo-hydrolase/oxidoreductase"/>
    <property type="match status" value="1"/>
</dbReference>
<dbReference type="GO" id="GO:0046872">
    <property type="term" value="F:metal ion binding"/>
    <property type="evidence" value="ECO:0007669"/>
    <property type="project" value="UniProtKB-KW"/>
</dbReference>
<dbReference type="SMART" id="SM00849">
    <property type="entry name" value="Lactamase_B"/>
    <property type="match status" value="1"/>
</dbReference>
<accession>A0A511V065</accession>
<dbReference type="Proteomes" id="UP000321491">
    <property type="component" value="Unassembled WGS sequence"/>
</dbReference>
<dbReference type="PANTHER" id="PTHR46233:SF3">
    <property type="entry name" value="HYDROXYACYLGLUTATHIONE HYDROLASE GLOC"/>
    <property type="match status" value="1"/>
</dbReference>
<evidence type="ECO:0000256" key="3">
    <source>
        <dbReference type="ARBA" id="ARBA00022801"/>
    </source>
</evidence>
<evidence type="ECO:0000256" key="4">
    <source>
        <dbReference type="ARBA" id="ARBA00022833"/>
    </source>
</evidence>
<keyword evidence="2" id="KW-0479">Metal-binding</keyword>
<feature type="domain" description="Metallo-beta-lactamase" evidence="5">
    <location>
        <begin position="12"/>
        <end position="188"/>
    </location>
</feature>
<dbReference type="Pfam" id="PF00753">
    <property type="entry name" value="Lactamase_B"/>
    <property type="match status" value="1"/>
</dbReference>
<evidence type="ECO:0000256" key="2">
    <source>
        <dbReference type="ARBA" id="ARBA00022723"/>
    </source>
</evidence>
<dbReference type="RefSeq" id="WP_146936990.1">
    <property type="nucleotide sequence ID" value="NZ_BJXW01000012.1"/>
</dbReference>
<organism evidence="6 7">
    <name type="scientific">Cerasibacillus quisquiliarum</name>
    <dbReference type="NCBI Taxonomy" id="227865"/>
    <lineage>
        <taxon>Bacteria</taxon>
        <taxon>Bacillati</taxon>
        <taxon>Bacillota</taxon>
        <taxon>Bacilli</taxon>
        <taxon>Bacillales</taxon>
        <taxon>Bacillaceae</taxon>
        <taxon>Cerasibacillus</taxon>
    </lineage>
</organism>